<dbReference type="Proteomes" id="UP000182725">
    <property type="component" value="Unassembled WGS sequence"/>
</dbReference>
<evidence type="ECO:0000256" key="3">
    <source>
        <dbReference type="SAM" id="MobiDB-lite"/>
    </source>
</evidence>
<accession>A0A1H5F9U6</accession>
<dbReference type="Pfam" id="PF01553">
    <property type="entry name" value="Acyltransferase"/>
    <property type="match status" value="1"/>
</dbReference>
<dbReference type="EMBL" id="FNTV01000001">
    <property type="protein sequence ID" value="SED99984.1"/>
    <property type="molecule type" value="Genomic_DNA"/>
</dbReference>
<dbReference type="GO" id="GO:0005886">
    <property type="term" value="C:plasma membrane"/>
    <property type="evidence" value="ECO:0007669"/>
    <property type="project" value="TreeGrafter"/>
</dbReference>
<dbReference type="GO" id="GO:0003841">
    <property type="term" value="F:1-acylglycerol-3-phosphate O-acyltransferase activity"/>
    <property type="evidence" value="ECO:0007669"/>
    <property type="project" value="TreeGrafter"/>
</dbReference>
<keyword evidence="2 5" id="KW-0012">Acyltransferase</keyword>
<keyword evidence="1 5" id="KW-0808">Transferase</keyword>
<evidence type="ECO:0000313" key="5">
    <source>
        <dbReference type="EMBL" id="SED99984.1"/>
    </source>
</evidence>
<dbReference type="SUPFAM" id="SSF69593">
    <property type="entry name" value="Glycerol-3-phosphate (1)-acyltransferase"/>
    <property type="match status" value="1"/>
</dbReference>
<dbReference type="PANTHER" id="PTHR10434">
    <property type="entry name" value="1-ACYL-SN-GLYCEROL-3-PHOSPHATE ACYLTRANSFERASE"/>
    <property type="match status" value="1"/>
</dbReference>
<dbReference type="GO" id="GO:0006654">
    <property type="term" value="P:phosphatidic acid biosynthetic process"/>
    <property type="evidence" value="ECO:0007669"/>
    <property type="project" value="TreeGrafter"/>
</dbReference>
<evidence type="ECO:0000256" key="2">
    <source>
        <dbReference type="ARBA" id="ARBA00023315"/>
    </source>
</evidence>
<dbReference type="PANTHER" id="PTHR10434:SF55">
    <property type="entry name" value="POSSIBLE ACYLTRANSFERASE"/>
    <property type="match status" value="1"/>
</dbReference>
<evidence type="ECO:0000256" key="1">
    <source>
        <dbReference type="ARBA" id="ARBA00022679"/>
    </source>
</evidence>
<dbReference type="InterPro" id="IPR002123">
    <property type="entry name" value="Plipid/glycerol_acylTrfase"/>
</dbReference>
<proteinExistence type="predicted"/>
<organism evidence="5 6">
    <name type="scientific">Arthrobacter alpinus</name>
    <dbReference type="NCBI Taxonomy" id="656366"/>
    <lineage>
        <taxon>Bacteria</taxon>
        <taxon>Bacillati</taxon>
        <taxon>Actinomycetota</taxon>
        <taxon>Actinomycetes</taxon>
        <taxon>Micrococcales</taxon>
        <taxon>Micrococcaceae</taxon>
        <taxon>Arthrobacter</taxon>
    </lineage>
</organism>
<sequence length="286" mass="30809">MSPDQPGKATSKRPFKPQGMSLKTRWFFALLAGAARPLMNVLLGKEWIGLDRLPRDEGFIVVPNHCTEIDPVVVGHMLYNQNVMPHFLAKDGLFRAPLLGAALRGANQIPVERSGAGAGKSLVAAQAVLDGGGAVVIYPEGTLTRDPDLWPMKGRTGAARLALGTGAKVIPVVHWGAQEVFPRYAKGFKVFPRKKVKVVVGDPIDLSAFAGRAPDKETLEQVTEVIMAELTAMLADLRGEPAPAERWNPAAHQQSAHGRFVERGAKGEAQDKINNDAGTTEKEDLT</sequence>
<feature type="region of interest" description="Disordered" evidence="3">
    <location>
        <begin position="262"/>
        <end position="286"/>
    </location>
</feature>
<dbReference type="CDD" id="cd07989">
    <property type="entry name" value="LPLAT_AGPAT-like"/>
    <property type="match status" value="1"/>
</dbReference>
<dbReference type="AlphaFoldDB" id="A0A1H5F9U6"/>
<reference evidence="5 6" key="1">
    <citation type="submission" date="2016-10" db="EMBL/GenBank/DDBJ databases">
        <authorList>
            <person name="de Groot N.N."/>
        </authorList>
    </citation>
    <scope>NUCLEOTIDE SEQUENCE [LARGE SCALE GENOMIC DNA]</scope>
    <source>
        <strain evidence="5 6">DSM 22274</strain>
    </source>
</reference>
<dbReference type="SMART" id="SM00563">
    <property type="entry name" value="PlsC"/>
    <property type="match status" value="1"/>
</dbReference>
<gene>
    <name evidence="5" type="ORF">SAMN04489740_0455</name>
</gene>
<evidence type="ECO:0000259" key="4">
    <source>
        <dbReference type="SMART" id="SM00563"/>
    </source>
</evidence>
<protein>
    <submittedName>
        <fullName evidence="5">1-acyl-sn-glycerol-3-phosphate acyltransferase</fullName>
    </submittedName>
</protein>
<dbReference type="RefSeq" id="WP_244516703.1">
    <property type="nucleotide sequence ID" value="NZ_FNTV01000001.1"/>
</dbReference>
<feature type="domain" description="Phospholipid/glycerol acyltransferase" evidence="4">
    <location>
        <begin position="59"/>
        <end position="177"/>
    </location>
</feature>
<name>A0A1H5F9U6_9MICC</name>
<evidence type="ECO:0000313" key="6">
    <source>
        <dbReference type="Proteomes" id="UP000182725"/>
    </source>
</evidence>